<reference evidence="1 2" key="1">
    <citation type="submission" date="2019-05" db="EMBL/GenBank/DDBJ databases">
        <title>Emergence of the Ug99 lineage of the wheat stem rust pathogen through somatic hybridization.</title>
        <authorList>
            <person name="Li F."/>
            <person name="Upadhyaya N.M."/>
            <person name="Sperschneider J."/>
            <person name="Matny O."/>
            <person name="Nguyen-Phuc H."/>
            <person name="Mago R."/>
            <person name="Raley C."/>
            <person name="Miller M.E."/>
            <person name="Silverstein K.A.T."/>
            <person name="Henningsen E."/>
            <person name="Hirsch C.D."/>
            <person name="Visser B."/>
            <person name="Pretorius Z.A."/>
            <person name="Steffenson B.J."/>
            <person name="Schwessinger B."/>
            <person name="Dodds P.N."/>
            <person name="Figueroa M."/>
        </authorList>
    </citation>
    <scope>NUCLEOTIDE SEQUENCE [LARGE SCALE GENOMIC DNA]</scope>
    <source>
        <strain evidence="1 2">Ug99</strain>
    </source>
</reference>
<proteinExistence type="predicted"/>
<evidence type="ECO:0000313" key="1">
    <source>
        <dbReference type="EMBL" id="KAA1127970.1"/>
    </source>
</evidence>
<gene>
    <name evidence="1" type="ORF">PGTUg99_010758</name>
</gene>
<dbReference type="AlphaFoldDB" id="A0A5B0RQ96"/>
<dbReference type="EMBL" id="VDEP01000146">
    <property type="protein sequence ID" value="KAA1127970.1"/>
    <property type="molecule type" value="Genomic_DNA"/>
</dbReference>
<protein>
    <submittedName>
        <fullName evidence="1">Uncharacterized protein</fullName>
    </submittedName>
</protein>
<accession>A0A5B0RQ96</accession>
<evidence type="ECO:0000313" key="2">
    <source>
        <dbReference type="Proteomes" id="UP000325313"/>
    </source>
</evidence>
<name>A0A5B0RQ96_PUCGR</name>
<organism evidence="1 2">
    <name type="scientific">Puccinia graminis f. sp. tritici</name>
    <dbReference type="NCBI Taxonomy" id="56615"/>
    <lineage>
        <taxon>Eukaryota</taxon>
        <taxon>Fungi</taxon>
        <taxon>Dikarya</taxon>
        <taxon>Basidiomycota</taxon>
        <taxon>Pucciniomycotina</taxon>
        <taxon>Pucciniomycetes</taxon>
        <taxon>Pucciniales</taxon>
        <taxon>Pucciniaceae</taxon>
        <taxon>Puccinia</taxon>
    </lineage>
</organism>
<comment type="caution">
    <text evidence="1">The sequence shown here is derived from an EMBL/GenBank/DDBJ whole genome shotgun (WGS) entry which is preliminary data.</text>
</comment>
<dbReference type="Proteomes" id="UP000325313">
    <property type="component" value="Unassembled WGS sequence"/>
</dbReference>
<sequence length="280" mass="31623">MKTSYTELFDCEQLIGGRTHSRRRDSCRAQMDLLQAGFVIEQGKPMCSVNQGLATGESLGSMETNQWQHINSKQSNSKCHLTTESGRRVVVKSSEPLCSSQDSVRDKARLVSASSSINIPYCTPSLKLVNVNQYHKRFRSLDKFITFIHLVIASSAFNRKVSSKLKSFLNFKPPAHNEAWFYPNPISASSFKGNPYEEKMRFYDGLQSKDCGLMYTEEEFAAFLAKQAADVADFAITNPCGLLSCSKKFKRDLDFQYSYASSTVQKRDQRHESPEDQAVN</sequence>